<dbReference type="Gene3D" id="2.115.10.20">
    <property type="entry name" value="Glycosyl hydrolase domain, family 43"/>
    <property type="match status" value="1"/>
</dbReference>
<dbReference type="InterPro" id="IPR006710">
    <property type="entry name" value="Glyco_hydro_43"/>
</dbReference>
<evidence type="ECO:0000313" key="12">
    <source>
        <dbReference type="Proteomes" id="UP001209229"/>
    </source>
</evidence>
<evidence type="ECO:0000256" key="5">
    <source>
        <dbReference type="ARBA" id="ARBA00023295"/>
    </source>
</evidence>
<dbReference type="InterPro" id="IPR005084">
    <property type="entry name" value="CBM6"/>
</dbReference>
<dbReference type="GO" id="GO:0004553">
    <property type="term" value="F:hydrolase activity, hydrolyzing O-glycosyl compounds"/>
    <property type="evidence" value="ECO:0007669"/>
    <property type="project" value="InterPro"/>
</dbReference>
<evidence type="ECO:0000256" key="7">
    <source>
        <dbReference type="PIRSR" id="PIRSR606710-2"/>
    </source>
</evidence>
<dbReference type="SUPFAM" id="SSF49785">
    <property type="entry name" value="Galactose-binding domain-like"/>
    <property type="match status" value="1"/>
</dbReference>
<dbReference type="Proteomes" id="UP001209229">
    <property type="component" value="Unassembled WGS sequence"/>
</dbReference>
<keyword evidence="2" id="KW-0858">Xylan degradation</keyword>
<feature type="chain" id="PRO_5042201256" evidence="9">
    <location>
        <begin position="23"/>
        <end position="446"/>
    </location>
</feature>
<evidence type="ECO:0000256" key="8">
    <source>
        <dbReference type="RuleBase" id="RU361187"/>
    </source>
</evidence>
<evidence type="ECO:0000256" key="6">
    <source>
        <dbReference type="PIRSR" id="PIRSR606710-1"/>
    </source>
</evidence>
<comment type="similarity">
    <text evidence="1 8">Belongs to the glycosyl hydrolase 43 family.</text>
</comment>
<dbReference type="CDD" id="cd04084">
    <property type="entry name" value="CBM6_xylanase-like"/>
    <property type="match status" value="1"/>
</dbReference>
<keyword evidence="2" id="KW-0624">Polysaccharide degradation</keyword>
<evidence type="ECO:0000256" key="4">
    <source>
        <dbReference type="ARBA" id="ARBA00023277"/>
    </source>
</evidence>
<keyword evidence="3 8" id="KW-0378">Hydrolase</keyword>
<dbReference type="Pfam" id="PF04616">
    <property type="entry name" value="Glyco_hydro_43"/>
    <property type="match status" value="1"/>
</dbReference>
<evidence type="ECO:0000256" key="3">
    <source>
        <dbReference type="ARBA" id="ARBA00022801"/>
    </source>
</evidence>
<keyword evidence="5 8" id="KW-0326">Glycosidase</keyword>
<dbReference type="EMBL" id="JAPDPJ010000016">
    <property type="protein sequence ID" value="MCW3786632.1"/>
    <property type="molecule type" value="Genomic_DNA"/>
</dbReference>
<dbReference type="SUPFAM" id="SSF75005">
    <property type="entry name" value="Arabinanase/levansucrase/invertase"/>
    <property type="match status" value="1"/>
</dbReference>
<dbReference type="GO" id="GO:0030246">
    <property type="term" value="F:carbohydrate binding"/>
    <property type="evidence" value="ECO:0007669"/>
    <property type="project" value="InterPro"/>
</dbReference>
<dbReference type="PANTHER" id="PTHR43772:SF2">
    <property type="entry name" value="PUTATIVE (AFU_ORTHOLOGUE AFUA_2G04480)-RELATED"/>
    <property type="match status" value="1"/>
</dbReference>
<dbReference type="Gene3D" id="2.60.120.260">
    <property type="entry name" value="Galactose-binding domain-like"/>
    <property type="match status" value="1"/>
</dbReference>
<dbReference type="InterPro" id="IPR008979">
    <property type="entry name" value="Galactose-bd-like_sf"/>
</dbReference>
<dbReference type="CDD" id="cd08990">
    <property type="entry name" value="GH43_AXH_like"/>
    <property type="match status" value="1"/>
</dbReference>
<feature type="site" description="Important for catalytic activity, responsible for pKa modulation of the active site Glu and correct orientation of both the proton donor and substrate" evidence="7">
    <location>
        <position position="158"/>
    </location>
</feature>
<dbReference type="Pfam" id="PF03422">
    <property type="entry name" value="CBM_6"/>
    <property type="match status" value="1"/>
</dbReference>
<dbReference type="InterPro" id="IPR052176">
    <property type="entry name" value="Glycosyl_Hydrlase_43_Enz"/>
</dbReference>
<keyword evidence="4" id="KW-0119">Carbohydrate metabolism</keyword>
<name>A0AAE3SF40_9BACT</name>
<keyword evidence="9" id="KW-0732">Signal</keyword>
<dbReference type="AlphaFoldDB" id="A0AAE3SF40"/>
<sequence length="446" mass="51164">MKHYFIGILWCILVISSSHSFAQNPIIKNLYTADPSARVFNGRVYLFPSHDVANMGKGRENWFCMEDYHVFSSENLTEWTDHGVIVHQKDVPWTNPESYSMWAPDCIYRNGKYYFYFPTINKNNTAQRSFGVGVAIADAPEGPYSIMEQPIKGVHGIDPNVFIDKDNQAYLYWSSRDIFVAKLKDNMVELDSDPITIANLPTKGLKEGPYFFERNGLYYLTYPHVENNIERLEYAIGKTPTGPFEVKGVIMDESPTGCWTNHHSIIEYNNQWYLFYHHNDYSPDFDKNRSARIDSLFFKEDGSIVKVKPTLRGVGISKASENLQIDRYSDISKSGVSIDFIDTNNTFKGWKAQLLSKDAWIKYNSVAFDIENLSKVIVNAQSAVGGIIEIRLDNPQGKVIASINIPANKEWKIYEAPLAIIPKEREDLVILLKSNREVEIDWIKFK</sequence>
<feature type="domain" description="CBM6" evidence="10">
    <location>
        <begin position="334"/>
        <end position="446"/>
    </location>
</feature>
<reference evidence="11" key="1">
    <citation type="submission" date="2022-10" db="EMBL/GenBank/DDBJ databases">
        <authorList>
            <person name="Yu W.X."/>
        </authorList>
    </citation>
    <scope>NUCLEOTIDE SEQUENCE</scope>
    <source>
        <strain evidence="11">AAT</strain>
    </source>
</reference>
<organism evidence="11 12">
    <name type="scientific">Plebeiibacterium sediminum</name>
    <dbReference type="NCBI Taxonomy" id="2992112"/>
    <lineage>
        <taxon>Bacteria</taxon>
        <taxon>Pseudomonadati</taxon>
        <taxon>Bacteroidota</taxon>
        <taxon>Bacteroidia</taxon>
        <taxon>Marinilabiliales</taxon>
        <taxon>Marinilabiliaceae</taxon>
        <taxon>Plebeiibacterium</taxon>
    </lineage>
</organism>
<keyword evidence="12" id="KW-1185">Reference proteome</keyword>
<dbReference type="PANTHER" id="PTHR43772">
    <property type="entry name" value="ENDO-1,4-BETA-XYLANASE"/>
    <property type="match status" value="1"/>
</dbReference>
<protein>
    <submittedName>
        <fullName evidence="11">Family 43 glycosylhydrolase</fullName>
    </submittedName>
</protein>
<comment type="caution">
    <text evidence="11">The sequence shown here is derived from an EMBL/GenBank/DDBJ whole genome shotgun (WGS) entry which is preliminary data.</text>
</comment>
<proteinExistence type="inferred from homology"/>
<evidence type="ECO:0000256" key="2">
    <source>
        <dbReference type="ARBA" id="ARBA00022651"/>
    </source>
</evidence>
<feature type="active site" description="Proton acceptor" evidence="6">
    <location>
        <position position="51"/>
    </location>
</feature>
<feature type="signal peptide" evidence="9">
    <location>
        <begin position="1"/>
        <end position="22"/>
    </location>
</feature>
<evidence type="ECO:0000256" key="9">
    <source>
        <dbReference type="SAM" id="SignalP"/>
    </source>
</evidence>
<evidence type="ECO:0000256" key="1">
    <source>
        <dbReference type="ARBA" id="ARBA00009865"/>
    </source>
</evidence>
<dbReference type="GO" id="GO:0045493">
    <property type="term" value="P:xylan catabolic process"/>
    <property type="evidence" value="ECO:0007669"/>
    <property type="project" value="UniProtKB-KW"/>
</dbReference>
<evidence type="ECO:0000259" key="10">
    <source>
        <dbReference type="Pfam" id="PF03422"/>
    </source>
</evidence>
<dbReference type="RefSeq" id="WP_301190196.1">
    <property type="nucleotide sequence ID" value="NZ_JAPDPJ010000016.1"/>
</dbReference>
<evidence type="ECO:0000313" key="11">
    <source>
        <dbReference type="EMBL" id="MCW3786632.1"/>
    </source>
</evidence>
<accession>A0AAE3SF40</accession>
<gene>
    <name evidence="11" type="ORF">OM075_09145</name>
</gene>
<dbReference type="InterPro" id="IPR023296">
    <property type="entry name" value="Glyco_hydro_beta-prop_sf"/>
</dbReference>
<feature type="active site" description="Proton donor" evidence="6">
    <location>
        <position position="207"/>
    </location>
</feature>